<gene>
    <name evidence="2" type="ORF">BWY41_01758</name>
</gene>
<accession>A0A1V5SKV6</accession>
<evidence type="ECO:0000313" key="2">
    <source>
        <dbReference type="EMBL" id="OQA55125.1"/>
    </source>
</evidence>
<organism evidence="2">
    <name type="scientific">Candidatus Atribacter allofermentans</name>
    <dbReference type="NCBI Taxonomy" id="1852833"/>
    <lineage>
        <taxon>Bacteria</taxon>
        <taxon>Pseudomonadati</taxon>
        <taxon>Atribacterota</taxon>
        <taxon>Atribacteria</taxon>
        <taxon>Atribacterales</taxon>
        <taxon>Atribacteraceae</taxon>
        <taxon>Atribacter</taxon>
    </lineage>
</organism>
<dbReference type="GO" id="GO:0006355">
    <property type="term" value="P:regulation of DNA-templated transcription"/>
    <property type="evidence" value="ECO:0007669"/>
    <property type="project" value="InterPro"/>
</dbReference>
<name>A0A1V5SKV6_9BACT</name>
<reference evidence="2" key="1">
    <citation type="submission" date="2017-02" db="EMBL/GenBank/DDBJ databases">
        <title>Delving into the versatile metabolic prowess of the omnipresent phylum Bacteroidetes.</title>
        <authorList>
            <person name="Nobu M.K."/>
            <person name="Mei R."/>
            <person name="Narihiro T."/>
            <person name="Kuroda K."/>
            <person name="Liu W.-T."/>
        </authorList>
    </citation>
    <scope>NUCLEOTIDE SEQUENCE</scope>
    <source>
        <strain evidence="2">ADurb.Bin276</strain>
    </source>
</reference>
<dbReference type="Proteomes" id="UP000485569">
    <property type="component" value="Unassembled WGS sequence"/>
</dbReference>
<sequence length="253" mass="30286">MSDSELFWNASITDLKRGFLEQDKYFTCLLCGKEIEKGIIYSDSGTLYEAEKFIEIHILKAHHSVFDYLINLDKRLTGLTDHQKKLLDLFYQGKNNSEIQKEMNIGSVSTIRNHRFQFKERERQSKLFLVLMEILKEKDQFAPVFMSLHKNAKIVDQRYNVTEEEKEKIIKNFFSKETIGHLKAFPAKEKYKLIILREFASDFEKNRKYDEKEVNQIIKKRYTDFVTIRRYLIEYGFMERKPDGSQYWLKEGL</sequence>
<dbReference type="AlphaFoldDB" id="A0A1V5SKV6"/>
<dbReference type="EMBL" id="MWBQ01000175">
    <property type="protein sequence ID" value="OQA55125.1"/>
    <property type="molecule type" value="Genomic_DNA"/>
</dbReference>
<dbReference type="InterPro" id="IPR018656">
    <property type="entry name" value="DUF2087"/>
</dbReference>
<evidence type="ECO:0000259" key="1">
    <source>
        <dbReference type="Pfam" id="PF09860"/>
    </source>
</evidence>
<comment type="caution">
    <text evidence="2">The sequence shown here is derived from an EMBL/GenBank/DDBJ whole genome shotgun (WGS) entry which is preliminary data.</text>
</comment>
<dbReference type="Pfam" id="PF09860">
    <property type="entry name" value="DUF2087"/>
    <property type="match status" value="1"/>
</dbReference>
<dbReference type="InterPro" id="IPR036388">
    <property type="entry name" value="WH-like_DNA-bd_sf"/>
</dbReference>
<dbReference type="SUPFAM" id="SSF46894">
    <property type="entry name" value="C-terminal effector domain of the bipartite response regulators"/>
    <property type="match status" value="1"/>
</dbReference>
<dbReference type="GO" id="GO:0003677">
    <property type="term" value="F:DNA binding"/>
    <property type="evidence" value="ECO:0007669"/>
    <property type="project" value="InterPro"/>
</dbReference>
<dbReference type="Gene3D" id="1.10.10.10">
    <property type="entry name" value="Winged helix-like DNA-binding domain superfamily/Winged helix DNA-binding domain"/>
    <property type="match status" value="1"/>
</dbReference>
<feature type="domain" description="DUF2087" evidence="1">
    <location>
        <begin position="181"/>
        <end position="249"/>
    </location>
</feature>
<protein>
    <recommendedName>
        <fullName evidence="1">DUF2087 domain-containing protein</fullName>
    </recommendedName>
</protein>
<proteinExistence type="predicted"/>
<dbReference type="InterPro" id="IPR016032">
    <property type="entry name" value="Sig_transdc_resp-reg_C-effctor"/>
</dbReference>